<keyword evidence="4 7" id="KW-1133">Transmembrane helix</keyword>
<feature type="transmembrane region" description="Helical" evidence="7">
    <location>
        <begin position="451"/>
        <end position="472"/>
    </location>
</feature>
<evidence type="ECO:0000256" key="3">
    <source>
        <dbReference type="ARBA" id="ARBA00022692"/>
    </source>
</evidence>
<dbReference type="InterPro" id="IPR036259">
    <property type="entry name" value="MFS_trans_sf"/>
</dbReference>
<dbReference type="PANTHER" id="PTHR23502">
    <property type="entry name" value="MAJOR FACILITATOR SUPERFAMILY"/>
    <property type="match status" value="1"/>
</dbReference>
<dbReference type="PANTHER" id="PTHR23502:SF31">
    <property type="entry name" value="POLYAMINE TRANSPORTER 1"/>
    <property type="match status" value="1"/>
</dbReference>
<keyword evidence="5 7" id="KW-0472">Membrane</keyword>
<feature type="transmembrane region" description="Helical" evidence="7">
    <location>
        <begin position="411"/>
        <end position="430"/>
    </location>
</feature>
<evidence type="ECO:0000256" key="7">
    <source>
        <dbReference type="SAM" id="Phobius"/>
    </source>
</evidence>
<dbReference type="Proteomes" id="UP001152885">
    <property type="component" value="Unassembled WGS sequence"/>
</dbReference>
<dbReference type="EMBL" id="CANTUO010000006">
    <property type="protein sequence ID" value="CAI5760387.1"/>
    <property type="molecule type" value="Genomic_DNA"/>
</dbReference>
<gene>
    <name evidence="9" type="ORF">CANVERA_P4897</name>
</gene>
<evidence type="ECO:0000313" key="9">
    <source>
        <dbReference type="EMBL" id="CAI5760387.1"/>
    </source>
</evidence>
<feature type="transmembrane region" description="Helical" evidence="7">
    <location>
        <begin position="229"/>
        <end position="252"/>
    </location>
</feature>
<feature type="transmembrane region" description="Helical" evidence="7">
    <location>
        <begin position="297"/>
        <end position="316"/>
    </location>
</feature>
<evidence type="ECO:0000259" key="8">
    <source>
        <dbReference type="PROSITE" id="PS50850"/>
    </source>
</evidence>
<sequence>MATESNSSITSDELRDKASNVNQDETHVSNIEPFFGHQEPELINTRNELGNFTTAKETDAELSRIETDVALSRIASRRTLDYDELIKTASQMSKPLPPMGNGRPYPKHPGSREPYCVQYDGGIKDPDHPFNFPFWKKFVYTASVGMSAFSCSVGSAMFAQASQDLMSIYKIGFTVATLSTSLYVFGFATGPVIYGPLSELFGRKMVMIPSCLCYVAFSFATAVSKDLQSIMLCRFFAGFTGSASLVVAPASMSDMFDNKHRGTAISIFAMVLFGGPMIAPIMGGFTVKNSTLGWRWTAYFCGLIGVLAFVMNCFLLEETHHPIVLKNRAEELRRRTRNWGIYAPHEELTLSIKEIAEKNLVRPVKLLFTEPILFLISIYNSFIYGMLYLFLTAVPLIFGGVYGWSSGVAELPYVSMLLGVFCGGLMIIYFEKRYNSTMDANNGVPVPEERLLPMMVGGFTFPIGIFWLGWFGAYGQHIHWILPVIGCFITGHGLMMIFLPSFNYIIDCYLLHAASALAGNTLIRSGFGGAFPLFARQMFVNLEIQWASTLLGCLAVLLLPIPFLFYKFGKRLRQKSTYAFDL</sequence>
<keyword evidence="3 7" id="KW-0812">Transmembrane</keyword>
<evidence type="ECO:0000256" key="4">
    <source>
        <dbReference type="ARBA" id="ARBA00022989"/>
    </source>
</evidence>
<dbReference type="FunFam" id="1.20.1250.20:FF:000011">
    <property type="entry name" value="MFS multidrug transporter, putative"/>
    <property type="match status" value="1"/>
</dbReference>
<keyword evidence="10" id="KW-1185">Reference proteome</keyword>
<dbReference type="AlphaFoldDB" id="A0A9W4XNF1"/>
<feature type="transmembrane region" description="Helical" evidence="7">
    <location>
        <begin position="171"/>
        <end position="194"/>
    </location>
</feature>
<name>A0A9W4XNF1_9ASCO</name>
<dbReference type="InterPro" id="IPR011701">
    <property type="entry name" value="MFS"/>
</dbReference>
<feature type="transmembrane region" description="Helical" evidence="7">
    <location>
        <begin position="478"/>
        <end position="499"/>
    </location>
</feature>
<dbReference type="GO" id="GO:0005886">
    <property type="term" value="C:plasma membrane"/>
    <property type="evidence" value="ECO:0007669"/>
    <property type="project" value="TreeGrafter"/>
</dbReference>
<dbReference type="Gene3D" id="1.20.1250.20">
    <property type="entry name" value="MFS general substrate transporter like domains"/>
    <property type="match status" value="1"/>
</dbReference>
<dbReference type="PROSITE" id="PS50850">
    <property type="entry name" value="MFS"/>
    <property type="match status" value="1"/>
</dbReference>
<protein>
    <recommendedName>
        <fullName evidence="8">Major facilitator superfamily (MFS) profile domain-containing protein</fullName>
    </recommendedName>
</protein>
<organism evidence="9 10">
    <name type="scientific">Candida verbasci</name>
    <dbReference type="NCBI Taxonomy" id="1227364"/>
    <lineage>
        <taxon>Eukaryota</taxon>
        <taxon>Fungi</taxon>
        <taxon>Dikarya</taxon>
        <taxon>Ascomycota</taxon>
        <taxon>Saccharomycotina</taxon>
        <taxon>Pichiomycetes</taxon>
        <taxon>Debaryomycetaceae</taxon>
        <taxon>Candida/Lodderomyces clade</taxon>
        <taxon>Candida</taxon>
    </lineage>
</organism>
<feature type="domain" description="Major facilitator superfamily (MFS) profile" evidence="8">
    <location>
        <begin position="140"/>
        <end position="582"/>
    </location>
</feature>
<feature type="transmembrane region" description="Helical" evidence="7">
    <location>
        <begin position="264"/>
        <end position="285"/>
    </location>
</feature>
<feature type="region of interest" description="Disordered" evidence="6">
    <location>
        <begin position="1"/>
        <end position="21"/>
    </location>
</feature>
<evidence type="ECO:0000256" key="2">
    <source>
        <dbReference type="ARBA" id="ARBA00022448"/>
    </source>
</evidence>
<dbReference type="CDD" id="cd17323">
    <property type="entry name" value="MFS_Tpo1_MDR_like"/>
    <property type="match status" value="1"/>
</dbReference>
<reference evidence="9" key="1">
    <citation type="submission" date="2022-12" db="EMBL/GenBank/DDBJ databases">
        <authorList>
            <person name="Brejova B."/>
        </authorList>
    </citation>
    <scope>NUCLEOTIDE SEQUENCE</scope>
</reference>
<dbReference type="SUPFAM" id="SSF103473">
    <property type="entry name" value="MFS general substrate transporter"/>
    <property type="match status" value="1"/>
</dbReference>
<evidence type="ECO:0000256" key="1">
    <source>
        <dbReference type="ARBA" id="ARBA00004141"/>
    </source>
</evidence>
<evidence type="ECO:0000313" key="10">
    <source>
        <dbReference type="Proteomes" id="UP001152885"/>
    </source>
</evidence>
<keyword evidence="2" id="KW-0813">Transport</keyword>
<proteinExistence type="predicted"/>
<evidence type="ECO:0000256" key="5">
    <source>
        <dbReference type="ARBA" id="ARBA00023136"/>
    </source>
</evidence>
<feature type="transmembrane region" description="Helical" evidence="7">
    <location>
        <begin position="206"/>
        <end position="223"/>
    </location>
</feature>
<feature type="transmembrane region" description="Helical" evidence="7">
    <location>
        <begin position="546"/>
        <end position="566"/>
    </location>
</feature>
<dbReference type="GO" id="GO:0022857">
    <property type="term" value="F:transmembrane transporter activity"/>
    <property type="evidence" value="ECO:0007669"/>
    <property type="project" value="InterPro"/>
</dbReference>
<feature type="transmembrane region" description="Helical" evidence="7">
    <location>
        <begin position="138"/>
        <end position="159"/>
    </location>
</feature>
<evidence type="ECO:0000256" key="6">
    <source>
        <dbReference type="SAM" id="MobiDB-lite"/>
    </source>
</evidence>
<feature type="compositionally biased region" description="Polar residues" evidence="6">
    <location>
        <begin position="1"/>
        <end position="11"/>
    </location>
</feature>
<dbReference type="OrthoDB" id="9986881at2759"/>
<comment type="subcellular location">
    <subcellularLocation>
        <location evidence="1">Membrane</location>
        <topology evidence="1">Multi-pass membrane protein</topology>
    </subcellularLocation>
</comment>
<feature type="transmembrane region" description="Helical" evidence="7">
    <location>
        <begin position="511"/>
        <end position="534"/>
    </location>
</feature>
<comment type="caution">
    <text evidence="9">The sequence shown here is derived from an EMBL/GenBank/DDBJ whole genome shotgun (WGS) entry which is preliminary data.</text>
</comment>
<accession>A0A9W4XNF1</accession>
<dbReference type="InterPro" id="IPR020846">
    <property type="entry name" value="MFS_dom"/>
</dbReference>
<dbReference type="Pfam" id="PF07690">
    <property type="entry name" value="MFS_1"/>
    <property type="match status" value="1"/>
</dbReference>